<organism evidence="1 2">
    <name type="scientific">Cyclobacterium xiamenense</name>
    <dbReference type="NCBI Taxonomy" id="1297121"/>
    <lineage>
        <taxon>Bacteria</taxon>
        <taxon>Pseudomonadati</taxon>
        <taxon>Bacteroidota</taxon>
        <taxon>Cytophagia</taxon>
        <taxon>Cytophagales</taxon>
        <taxon>Cyclobacteriaceae</taxon>
        <taxon>Cyclobacterium</taxon>
    </lineage>
</organism>
<gene>
    <name evidence="1" type="ORF">SAMN05192553_10222</name>
</gene>
<evidence type="ECO:0000313" key="2">
    <source>
        <dbReference type="Proteomes" id="UP000199403"/>
    </source>
</evidence>
<accession>A0A1H6VE80</accession>
<reference evidence="2" key="1">
    <citation type="submission" date="2016-10" db="EMBL/GenBank/DDBJ databases">
        <authorList>
            <person name="Varghese N."/>
            <person name="Submissions S."/>
        </authorList>
    </citation>
    <scope>NUCLEOTIDE SEQUENCE [LARGE SCALE GENOMIC DNA]</scope>
    <source>
        <strain evidence="2">IBRC-M 10761</strain>
    </source>
</reference>
<protein>
    <submittedName>
        <fullName evidence="1">Uncharacterized protein</fullName>
    </submittedName>
</protein>
<dbReference type="Proteomes" id="UP000199403">
    <property type="component" value="Unassembled WGS sequence"/>
</dbReference>
<sequence>MTLLTKYILTAGLLFLTYLQSIGQNEVVEQFLSGKSVVFISASTNATPSLSWKELAEEIHSALIAAGGDPIAYYELEEAILSEAIKSTYASFFSQRLVKNIVLLIRKNDGRFFSHVFPFTGNANIIAPGENWSGSSEDLPGIKNQIESLGSGRSSENFLVIEVPEYPPVPGMENSRAQSGYLPRNPLNLDAFKLGVLLTGASGNEGFLTSFRHDVYGKPEEQVAAEQRAEREGMESVFEANYPHEVVFLTEARSNQELIREGVQFLLMKQEGREADLMQSMGLDPQASETPDRVVVKYYIRFLVRNEQYIGTRWDADPDWRVALKSFLEQVSY</sequence>
<keyword evidence="2" id="KW-1185">Reference proteome</keyword>
<evidence type="ECO:0000313" key="1">
    <source>
        <dbReference type="EMBL" id="SEJ02868.1"/>
    </source>
</evidence>
<name>A0A1H6VE80_9BACT</name>
<dbReference type="EMBL" id="FNZH01000002">
    <property type="protein sequence ID" value="SEJ02868.1"/>
    <property type="molecule type" value="Genomic_DNA"/>
</dbReference>
<proteinExistence type="predicted"/>
<dbReference type="AlphaFoldDB" id="A0A1H6VE80"/>
<dbReference type="RefSeq" id="WP_244891084.1">
    <property type="nucleotide sequence ID" value="NZ_FNZH01000002.1"/>
</dbReference>